<dbReference type="Proteomes" id="UP000828390">
    <property type="component" value="Unassembled WGS sequence"/>
</dbReference>
<sequence>MKTVTSSVFANKLLTDTHTHACTHNRRWTSHGHISSPCHFVTARTKIVHGRTHGRTDEAATICSPQNKSERTHTYNDRHTHTTTDRQTKKNIPPSFDPGA</sequence>
<feature type="compositionally biased region" description="Basic and acidic residues" evidence="1">
    <location>
        <begin position="68"/>
        <end position="88"/>
    </location>
</feature>
<evidence type="ECO:0000313" key="2">
    <source>
        <dbReference type="EMBL" id="KAH3800903.1"/>
    </source>
</evidence>
<feature type="region of interest" description="Disordered" evidence="1">
    <location>
        <begin position="50"/>
        <end position="100"/>
    </location>
</feature>
<keyword evidence="3" id="KW-1185">Reference proteome</keyword>
<organism evidence="2 3">
    <name type="scientific">Dreissena polymorpha</name>
    <name type="common">Zebra mussel</name>
    <name type="synonym">Mytilus polymorpha</name>
    <dbReference type="NCBI Taxonomy" id="45954"/>
    <lineage>
        <taxon>Eukaryota</taxon>
        <taxon>Metazoa</taxon>
        <taxon>Spiralia</taxon>
        <taxon>Lophotrochozoa</taxon>
        <taxon>Mollusca</taxon>
        <taxon>Bivalvia</taxon>
        <taxon>Autobranchia</taxon>
        <taxon>Heteroconchia</taxon>
        <taxon>Euheterodonta</taxon>
        <taxon>Imparidentia</taxon>
        <taxon>Neoheterodontei</taxon>
        <taxon>Myida</taxon>
        <taxon>Dreissenoidea</taxon>
        <taxon>Dreissenidae</taxon>
        <taxon>Dreissena</taxon>
    </lineage>
</organism>
<accession>A0A9D4FL84</accession>
<proteinExistence type="predicted"/>
<name>A0A9D4FL84_DREPO</name>
<evidence type="ECO:0000256" key="1">
    <source>
        <dbReference type="SAM" id="MobiDB-lite"/>
    </source>
</evidence>
<dbReference type="EMBL" id="JAIWYP010000007">
    <property type="protein sequence ID" value="KAH3800903.1"/>
    <property type="molecule type" value="Genomic_DNA"/>
</dbReference>
<dbReference type="AlphaFoldDB" id="A0A9D4FL84"/>
<reference evidence="2" key="2">
    <citation type="submission" date="2020-11" db="EMBL/GenBank/DDBJ databases">
        <authorList>
            <person name="McCartney M.A."/>
            <person name="Auch B."/>
            <person name="Kono T."/>
            <person name="Mallez S."/>
            <person name="Becker A."/>
            <person name="Gohl D.M."/>
            <person name="Silverstein K.A.T."/>
            <person name="Koren S."/>
            <person name="Bechman K.B."/>
            <person name="Herman A."/>
            <person name="Abrahante J.E."/>
            <person name="Garbe J."/>
        </authorList>
    </citation>
    <scope>NUCLEOTIDE SEQUENCE</scope>
    <source>
        <strain evidence="2">Duluth1</strain>
        <tissue evidence="2">Whole animal</tissue>
    </source>
</reference>
<comment type="caution">
    <text evidence="2">The sequence shown here is derived from an EMBL/GenBank/DDBJ whole genome shotgun (WGS) entry which is preliminary data.</text>
</comment>
<gene>
    <name evidence="2" type="ORF">DPMN_154546</name>
</gene>
<protein>
    <submittedName>
        <fullName evidence="2">Uncharacterized protein</fullName>
    </submittedName>
</protein>
<reference evidence="2" key="1">
    <citation type="journal article" date="2019" name="bioRxiv">
        <title>The Genome of the Zebra Mussel, Dreissena polymorpha: A Resource for Invasive Species Research.</title>
        <authorList>
            <person name="McCartney M.A."/>
            <person name="Auch B."/>
            <person name="Kono T."/>
            <person name="Mallez S."/>
            <person name="Zhang Y."/>
            <person name="Obille A."/>
            <person name="Becker A."/>
            <person name="Abrahante J.E."/>
            <person name="Garbe J."/>
            <person name="Badalamenti J.P."/>
            <person name="Herman A."/>
            <person name="Mangelson H."/>
            <person name="Liachko I."/>
            <person name="Sullivan S."/>
            <person name="Sone E.D."/>
            <person name="Koren S."/>
            <person name="Silverstein K.A.T."/>
            <person name="Beckman K.B."/>
            <person name="Gohl D.M."/>
        </authorList>
    </citation>
    <scope>NUCLEOTIDE SEQUENCE</scope>
    <source>
        <strain evidence="2">Duluth1</strain>
        <tissue evidence="2">Whole animal</tissue>
    </source>
</reference>
<evidence type="ECO:0000313" key="3">
    <source>
        <dbReference type="Proteomes" id="UP000828390"/>
    </source>
</evidence>